<dbReference type="InterPro" id="IPR000683">
    <property type="entry name" value="Gfo/Idh/MocA-like_OxRdtase_N"/>
</dbReference>
<dbReference type="EMBL" id="JAENIL010000002">
    <property type="protein sequence ID" value="MBK1875448.1"/>
    <property type="molecule type" value="Genomic_DNA"/>
</dbReference>
<keyword evidence="4" id="KW-1185">Reference proteome</keyword>
<name>A0A934RXN3_9BACT</name>
<organism evidence="3 4">
    <name type="scientific">Pelagicoccus mobilis</name>
    <dbReference type="NCBI Taxonomy" id="415221"/>
    <lineage>
        <taxon>Bacteria</taxon>
        <taxon>Pseudomonadati</taxon>
        <taxon>Verrucomicrobiota</taxon>
        <taxon>Opitutia</taxon>
        <taxon>Puniceicoccales</taxon>
        <taxon>Pelagicoccaceae</taxon>
        <taxon>Pelagicoccus</taxon>
    </lineage>
</organism>
<dbReference type="Proteomes" id="UP000617628">
    <property type="component" value="Unassembled WGS sequence"/>
</dbReference>
<accession>A0A934RXN3</accession>
<evidence type="ECO:0000313" key="3">
    <source>
        <dbReference type="EMBL" id="MBK1875448.1"/>
    </source>
</evidence>
<evidence type="ECO:0000259" key="1">
    <source>
        <dbReference type="Pfam" id="PF01408"/>
    </source>
</evidence>
<dbReference type="InterPro" id="IPR036291">
    <property type="entry name" value="NAD(P)-bd_dom_sf"/>
</dbReference>
<reference evidence="3" key="1">
    <citation type="submission" date="2021-01" db="EMBL/GenBank/DDBJ databases">
        <title>Modified the classification status of verrucomicrobia.</title>
        <authorList>
            <person name="Feng X."/>
        </authorList>
    </citation>
    <scope>NUCLEOTIDE SEQUENCE</scope>
    <source>
        <strain evidence="3">KCTC 13126</strain>
    </source>
</reference>
<dbReference type="Pfam" id="PF22725">
    <property type="entry name" value="GFO_IDH_MocA_C3"/>
    <property type="match status" value="1"/>
</dbReference>
<protein>
    <submittedName>
        <fullName evidence="3">Gfo/Idh/MocA family oxidoreductase</fullName>
    </submittedName>
</protein>
<dbReference type="SUPFAM" id="SSF55347">
    <property type="entry name" value="Glyceraldehyde-3-phosphate dehydrogenase-like, C-terminal domain"/>
    <property type="match status" value="1"/>
</dbReference>
<dbReference type="InterPro" id="IPR055170">
    <property type="entry name" value="GFO_IDH_MocA-like_dom"/>
</dbReference>
<sequence>MKLRIALIGTGVIAGHHVRLNAEPDAIIFPNDEAEFVAVLDVNEERARAFAEKFEIPRVYTDVDELLAKEKPHIVCVTTPPQSHAELSIKAMEAGAWVLCEKPLCGSLRELDAIRDAEVRTGMHCSSVYQFRFGGASRHIKHIVDEEIAGKPLVGTCHTTWYRDPAYYEVDWRGTWASELGGPTMIHGIHAMDAFLWTMGDWTEVRALCSTLDRDIEVEDISSASVLFSNGAIGSILNSILCPHERTFLRYDFQQGTAWTEDAVYDLNKDKWRFKTLDTMDPEKVQTFKTITDDTVTKQPSQLKAMVADYKAGRPPLVSGPETRRTIEFITALYKSAATGRPVKPGTIVEGDPFYEHVGGTFAQNLSTI</sequence>
<dbReference type="Gene3D" id="3.40.50.720">
    <property type="entry name" value="NAD(P)-binding Rossmann-like Domain"/>
    <property type="match status" value="1"/>
</dbReference>
<dbReference type="SUPFAM" id="SSF51735">
    <property type="entry name" value="NAD(P)-binding Rossmann-fold domains"/>
    <property type="match status" value="1"/>
</dbReference>
<dbReference type="PANTHER" id="PTHR43249">
    <property type="entry name" value="UDP-N-ACETYL-2-AMINO-2-DEOXY-D-GLUCURONATE OXIDASE"/>
    <property type="match status" value="1"/>
</dbReference>
<dbReference type="RefSeq" id="WP_200353666.1">
    <property type="nucleotide sequence ID" value="NZ_JAENIL010000002.1"/>
</dbReference>
<dbReference type="Pfam" id="PF01408">
    <property type="entry name" value="GFO_IDH_MocA"/>
    <property type="match status" value="1"/>
</dbReference>
<comment type="caution">
    <text evidence="3">The sequence shown here is derived from an EMBL/GenBank/DDBJ whole genome shotgun (WGS) entry which is preliminary data.</text>
</comment>
<feature type="domain" description="GFO/IDH/MocA-like oxidoreductase" evidence="2">
    <location>
        <begin position="138"/>
        <end position="246"/>
    </location>
</feature>
<feature type="domain" description="Gfo/Idh/MocA-like oxidoreductase N-terminal" evidence="1">
    <location>
        <begin position="3"/>
        <end position="125"/>
    </location>
</feature>
<dbReference type="AlphaFoldDB" id="A0A934RXN3"/>
<evidence type="ECO:0000313" key="4">
    <source>
        <dbReference type="Proteomes" id="UP000617628"/>
    </source>
</evidence>
<proteinExistence type="predicted"/>
<dbReference type="Gene3D" id="3.30.360.10">
    <property type="entry name" value="Dihydrodipicolinate Reductase, domain 2"/>
    <property type="match status" value="1"/>
</dbReference>
<dbReference type="PANTHER" id="PTHR43249:SF1">
    <property type="entry name" value="D-GLUCOSIDE 3-DEHYDROGENASE"/>
    <property type="match status" value="1"/>
</dbReference>
<evidence type="ECO:0000259" key="2">
    <source>
        <dbReference type="Pfam" id="PF22725"/>
    </source>
</evidence>
<dbReference type="GO" id="GO:0000166">
    <property type="term" value="F:nucleotide binding"/>
    <property type="evidence" value="ECO:0007669"/>
    <property type="project" value="InterPro"/>
</dbReference>
<dbReference type="InterPro" id="IPR052515">
    <property type="entry name" value="Gfo/Idh/MocA_Oxidoreductase"/>
</dbReference>
<gene>
    <name evidence="3" type="ORF">JIN87_01145</name>
</gene>